<dbReference type="InterPro" id="IPR001619">
    <property type="entry name" value="Sec1-like"/>
</dbReference>
<dbReference type="InterPro" id="IPR036045">
    <property type="entry name" value="Sec1-like_sf"/>
</dbReference>
<dbReference type="Proteomes" id="UP001220961">
    <property type="component" value="Chromosome 1"/>
</dbReference>
<dbReference type="Gene3D" id="1.25.40.60">
    <property type="match status" value="1"/>
</dbReference>
<dbReference type="Gene3D" id="3.90.830.10">
    <property type="entry name" value="Syntaxin Binding Protein 1, Chain A, domain 2"/>
    <property type="match status" value="1"/>
</dbReference>
<evidence type="ECO:0000313" key="2">
    <source>
        <dbReference type="EMBL" id="WFD18292.1"/>
    </source>
</evidence>
<sequence length="602" mass="65566">MDPTSTDILATSLRVQDLRENGVTLHLQLHTDRPALPDVPAVYFVSPTSANVARIAKDIGNGLYESTYVNFTSTLPRPILEEFAQAVAKVGGGAQVRQVYDQFLDYIVLQPKLFQLLPKGAGTPSSQVSTTYEQLHSSHSDQEQVEKETDRIATGLLSVMATIGTIPIIRAPRGSAAELVARKLESKLREQTSGSRSTTGLFAAGGSSTTWTKERPVLIIMDRHMDLVPMIAHSWTYQALVYDVLSTKLNRVIVQDAEKPAASKRSYDLDAKDYFWAKNAEIPFPQVAEDIDNELNKYRQEANEIMRSTGISSMDEVGQLDASSNASHLKAAVTALPKLTARKQTIDAHMNIATALLQGIKTRGLDELYQLEEAITRQSKASIMEALQNPAIQNAEDKMRLFLVYYLSTPDSALSRKEVEEFEALLQQQGADLAPLQYAKKAREIMRFSLAAPTPAPVPGGNELFKGFSSLSSRNFLPIQKDFTITRLVSSIMDPASASAQALQETDDYLYIDPRQPRGRGTGMAPGGAKARQPFAQAIVFVVGGGSHVESTNLQEYVARSVATSGGIAPGTSTPKQITYGSTEILTPSGFLQALAKLGSMP</sequence>
<gene>
    <name evidence="2" type="primary">SLY1</name>
    <name evidence="2" type="ORF">MCAP1_000491</name>
</gene>
<dbReference type="GO" id="GO:0016192">
    <property type="term" value="P:vesicle-mediated transport"/>
    <property type="evidence" value="ECO:0007669"/>
    <property type="project" value="InterPro"/>
</dbReference>
<dbReference type="Gene3D" id="3.40.50.2060">
    <property type="match status" value="1"/>
</dbReference>
<dbReference type="Pfam" id="PF00995">
    <property type="entry name" value="Sec1"/>
    <property type="match status" value="1"/>
</dbReference>
<evidence type="ECO:0000313" key="3">
    <source>
        <dbReference type="Proteomes" id="UP001220961"/>
    </source>
</evidence>
<dbReference type="PANTHER" id="PTHR11679">
    <property type="entry name" value="VESICLE PROTEIN SORTING-ASSOCIATED"/>
    <property type="match status" value="1"/>
</dbReference>
<reference evidence="2" key="1">
    <citation type="submission" date="2023-03" db="EMBL/GenBank/DDBJ databases">
        <title>Mating type loci evolution in Malassezia.</title>
        <authorList>
            <person name="Coelho M.A."/>
        </authorList>
    </citation>
    <scope>NUCLEOTIDE SEQUENCE</scope>
    <source>
        <strain evidence="2">CBS 10434</strain>
    </source>
</reference>
<dbReference type="EMBL" id="CP119908">
    <property type="protein sequence ID" value="WFD18292.1"/>
    <property type="molecule type" value="Genomic_DNA"/>
</dbReference>
<dbReference type="InterPro" id="IPR043127">
    <property type="entry name" value="Sec-1-like_dom3a"/>
</dbReference>
<protein>
    <submittedName>
        <fullName evidence="2">Vesicle trafficking between the ER and Golgi</fullName>
    </submittedName>
</protein>
<evidence type="ECO:0000256" key="1">
    <source>
        <dbReference type="ARBA" id="ARBA00009884"/>
    </source>
</evidence>
<dbReference type="AlphaFoldDB" id="A0AAF0IV18"/>
<dbReference type="InterPro" id="IPR027482">
    <property type="entry name" value="Sec1-like_dom2"/>
</dbReference>
<accession>A0AAF0IV18</accession>
<comment type="similarity">
    <text evidence="1">Belongs to the STXBP/unc-18/SEC1 family.</text>
</comment>
<proteinExistence type="inferred from homology"/>
<keyword evidence="3" id="KW-1185">Reference proteome</keyword>
<dbReference type="PIRSF" id="PIRSF005715">
    <property type="entry name" value="VPS45_Sec1"/>
    <property type="match status" value="1"/>
</dbReference>
<name>A0AAF0IV18_9BASI</name>
<dbReference type="InterPro" id="IPR043154">
    <property type="entry name" value="Sec-1-like_dom1"/>
</dbReference>
<dbReference type="Gene3D" id="3.40.50.1910">
    <property type="match status" value="1"/>
</dbReference>
<dbReference type="SUPFAM" id="SSF56815">
    <property type="entry name" value="Sec1/munc18-like (SM) proteins"/>
    <property type="match status" value="1"/>
</dbReference>
<organism evidence="2 3">
    <name type="scientific">Malassezia caprae</name>
    <dbReference type="NCBI Taxonomy" id="1381934"/>
    <lineage>
        <taxon>Eukaryota</taxon>
        <taxon>Fungi</taxon>
        <taxon>Dikarya</taxon>
        <taxon>Basidiomycota</taxon>
        <taxon>Ustilaginomycotina</taxon>
        <taxon>Malasseziomycetes</taxon>
        <taxon>Malasseziales</taxon>
        <taxon>Malasseziaceae</taxon>
        <taxon>Malassezia</taxon>
    </lineage>
</organism>